<feature type="domain" description="Protein kinase" evidence="10">
    <location>
        <begin position="329"/>
        <end position="613"/>
    </location>
</feature>
<keyword evidence="6" id="KW-0067">ATP-binding</keyword>
<comment type="caution">
    <text evidence="11">The sequence shown here is derived from an EMBL/GenBank/DDBJ whole genome shotgun (WGS) entry which is preliminary data.</text>
</comment>
<protein>
    <recommendedName>
        <fullName evidence="1">non-specific serine/threonine protein kinase</fullName>
        <ecNumber evidence="1">2.7.11.1</ecNumber>
    </recommendedName>
</protein>
<organism evidence="11 12">
    <name type="scientific">Streblomastix strix</name>
    <dbReference type="NCBI Taxonomy" id="222440"/>
    <lineage>
        <taxon>Eukaryota</taxon>
        <taxon>Metamonada</taxon>
        <taxon>Preaxostyla</taxon>
        <taxon>Oxymonadida</taxon>
        <taxon>Streblomastigidae</taxon>
        <taxon>Streblomastix</taxon>
    </lineage>
</organism>
<feature type="transmembrane region" description="Helical" evidence="9">
    <location>
        <begin position="134"/>
        <end position="154"/>
    </location>
</feature>
<evidence type="ECO:0000256" key="2">
    <source>
        <dbReference type="ARBA" id="ARBA00022527"/>
    </source>
</evidence>
<evidence type="ECO:0000256" key="7">
    <source>
        <dbReference type="ARBA" id="ARBA00047899"/>
    </source>
</evidence>
<dbReference type="PANTHER" id="PTHR43671:SF98">
    <property type="entry name" value="SERINE_THREONINE-PROTEIN KINASE NEK11"/>
    <property type="match status" value="1"/>
</dbReference>
<evidence type="ECO:0000256" key="1">
    <source>
        <dbReference type="ARBA" id="ARBA00012513"/>
    </source>
</evidence>
<comment type="catalytic activity">
    <reaction evidence="7">
        <text>L-threonyl-[protein] + ATP = O-phospho-L-threonyl-[protein] + ADP + H(+)</text>
        <dbReference type="Rhea" id="RHEA:46608"/>
        <dbReference type="Rhea" id="RHEA-COMP:11060"/>
        <dbReference type="Rhea" id="RHEA-COMP:11605"/>
        <dbReference type="ChEBI" id="CHEBI:15378"/>
        <dbReference type="ChEBI" id="CHEBI:30013"/>
        <dbReference type="ChEBI" id="CHEBI:30616"/>
        <dbReference type="ChEBI" id="CHEBI:61977"/>
        <dbReference type="ChEBI" id="CHEBI:456216"/>
        <dbReference type="EC" id="2.7.11.1"/>
    </reaction>
</comment>
<evidence type="ECO:0000259" key="10">
    <source>
        <dbReference type="PROSITE" id="PS50011"/>
    </source>
</evidence>
<dbReference type="EMBL" id="SNRW01009122">
    <property type="protein sequence ID" value="KAA6378471.1"/>
    <property type="molecule type" value="Genomic_DNA"/>
</dbReference>
<dbReference type="PANTHER" id="PTHR43671">
    <property type="entry name" value="SERINE/THREONINE-PROTEIN KINASE NEK"/>
    <property type="match status" value="1"/>
</dbReference>
<keyword evidence="5 11" id="KW-0418">Kinase</keyword>
<dbReference type="InterPro" id="IPR000719">
    <property type="entry name" value="Prot_kinase_dom"/>
</dbReference>
<keyword evidence="9" id="KW-0472">Membrane</keyword>
<dbReference type="EC" id="2.7.11.1" evidence="1"/>
<proteinExistence type="predicted"/>
<dbReference type="SMART" id="SM00220">
    <property type="entry name" value="S_TKc"/>
    <property type="match status" value="1"/>
</dbReference>
<keyword evidence="9" id="KW-0812">Transmembrane</keyword>
<keyword evidence="9" id="KW-1133">Transmembrane helix</keyword>
<feature type="transmembrane region" description="Helical" evidence="9">
    <location>
        <begin position="6"/>
        <end position="27"/>
    </location>
</feature>
<reference evidence="11 12" key="1">
    <citation type="submission" date="2019-03" db="EMBL/GenBank/DDBJ databases">
        <title>Single cell metagenomics reveals metabolic interactions within the superorganism composed of flagellate Streblomastix strix and complex community of Bacteroidetes bacteria on its surface.</title>
        <authorList>
            <person name="Treitli S.C."/>
            <person name="Kolisko M."/>
            <person name="Husnik F."/>
            <person name="Keeling P."/>
            <person name="Hampl V."/>
        </authorList>
    </citation>
    <scope>NUCLEOTIDE SEQUENCE [LARGE SCALE GENOMIC DNA]</scope>
    <source>
        <strain evidence="11">ST1C</strain>
    </source>
</reference>
<evidence type="ECO:0000256" key="8">
    <source>
        <dbReference type="ARBA" id="ARBA00048679"/>
    </source>
</evidence>
<dbReference type="Proteomes" id="UP000324800">
    <property type="component" value="Unassembled WGS sequence"/>
</dbReference>
<dbReference type="AlphaFoldDB" id="A0A5J4V825"/>
<keyword evidence="3" id="KW-0808">Transferase</keyword>
<evidence type="ECO:0000313" key="11">
    <source>
        <dbReference type="EMBL" id="KAA6378471.1"/>
    </source>
</evidence>
<dbReference type="GO" id="GO:0005524">
    <property type="term" value="F:ATP binding"/>
    <property type="evidence" value="ECO:0007669"/>
    <property type="project" value="UniProtKB-KW"/>
</dbReference>
<evidence type="ECO:0000256" key="6">
    <source>
        <dbReference type="ARBA" id="ARBA00022840"/>
    </source>
</evidence>
<name>A0A5J4V825_9EUKA</name>
<dbReference type="GO" id="GO:0004674">
    <property type="term" value="F:protein serine/threonine kinase activity"/>
    <property type="evidence" value="ECO:0007669"/>
    <property type="project" value="UniProtKB-KW"/>
</dbReference>
<feature type="transmembrane region" description="Helical" evidence="9">
    <location>
        <begin position="39"/>
        <end position="59"/>
    </location>
</feature>
<feature type="transmembrane region" description="Helical" evidence="9">
    <location>
        <begin position="198"/>
        <end position="218"/>
    </location>
</feature>
<accession>A0A5J4V825</accession>
<evidence type="ECO:0000256" key="9">
    <source>
        <dbReference type="SAM" id="Phobius"/>
    </source>
</evidence>
<dbReference type="Gene3D" id="1.10.510.10">
    <property type="entry name" value="Transferase(Phosphotransferase) domain 1"/>
    <property type="match status" value="1"/>
</dbReference>
<keyword evidence="2" id="KW-0723">Serine/threonine-protein kinase</keyword>
<dbReference type="InterPro" id="IPR011009">
    <property type="entry name" value="Kinase-like_dom_sf"/>
</dbReference>
<dbReference type="Pfam" id="PF00069">
    <property type="entry name" value="Pkinase"/>
    <property type="match status" value="1"/>
</dbReference>
<dbReference type="PROSITE" id="PS50011">
    <property type="entry name" value="PROTEIN_KINASE_DOM"/>
    <property type="match status" value="1"/>
</dbReference>
<evidence type="ECO:0000256" key="3">
    <source>
        <dbReference type="ARBA" id="ARBA00022679"/>
    </source>
</evidence>
<dbReference type="InterPro" id="IPR008271">
    <property type="entry name" value="Ser/Thr_kinase_AS"/>
</dbReference>
<evidence type="ECO:0000256" key="5">
    <source>
        <dbReference type="ARBA" id="ARBA00022777"/>
    </source>
</evidence>
<sequence>MYGFGILAIFWLINAIGQLVFGIEGIIYGVCKGGPRFKLFLIMSSAFVGIFFFWSILFINPCGFYLTGSSECKSHTNDNNINEEINIDNIYSNAGDNDMTYGAVQFSGIDVFIQSIVSGSKIATNLAMDFNNQISSLIICTLSLSLFLGSAFATDDDDYCPCWGTSIGFGIASTITGFVLTIVYGVREDNSDTGMLSLGSGMLLLLIGYPIFIFAILFKYANPCKNSRFNSEDDSECSINCCGDDLQFIRCSSFCLSCSESCSNCCSGCNECCLGCQQGCAECCCSQCHRNVEEDSINQSRAASYLTTSSQGTISIKQQIPTMKDHGYKLIDRDIKKGAFGTVLFAEHTKTNKIVALKLLNYGQDEQKQRVDNEYKLMTSAFKTMKKALAKDAFLPFVEPIDFFTSDDKNIAYIVLEFCVNGDMRDYIKDMMKKGTKLSEDKCYEIIGEISSALNQMHKNRVIHADMKPENVLFTEDYKVKLGDFGLSRKLQEGRDYTSSLLGGTLAYLAPELLPRTRSNEGENQQSAICETTAVDIWALGVIIFELLTWVHPFSHGKINASSLEIIFSVQNEDPSKVPENYSDNLKNLIMRMLQKDETRRITAEQILAIPEVAAKLKK</sequence>
<dbReference type="InterPro" id="IPR050660">
    <property type="entry name" value="NEK_Ser/Thr_kinase"/>
</dbReference>
<comment type="catalytic activity">
    <reaction evidence="8">
        <text>L-seryl-[protein] + ATP = O-phospho-L-seryl-[protein] + ADP + H(+)</text>
        <dbReference type="Rhea" id="RHEA:17989"/>
        <dbReference type="Rhea" id="RHEA-COMP:9863"/>
        <dbReference type="Rhea" id="RHEA-COMP:11604"/>
        <dbReference type="ChEBI" id="CHEBI:15378"/>
        <dbReference type="ChEBI" id="CHEBI:29999"/>
        <dbReference type="ChEBI" id="CHEBI:30616"/>
        <dbReference type="ChEBI" id="CHEBI:83421"/>
        <dbReference type="ChEBI" id="CHEBI:456216"/>
        <dbReference type="EC" id="2.7.11.1"/>
    </reaction>
</comment>
<dbReference type="SUPFAM" id="SSF56112">
    <property type="entry name" value="Protein kinase-like (PK-like)"/>
    <property type="match status" value="1"/>
</dbReference>
<feature type="transmembrane region" description="Helical" evidence="9">
    <location>
        <begin position="166"/>
        <end position="186"/>
    </location>
</feature>
<dbReference type="OrthoDB" id="20524at2759"/>
<evidence type="ECO:0000313" key="12">
    <source>
        <dbReference type="Proteomes" id="UP000324800"/>
    </source>
</evidence>
<gene>
    <name evidence="11" type="ORF">EZS28_026002</name>
</gene>
<evidence type="ECO:0000256" key="4">
    <source>
        <dbReference type="ARBA" id="ARBA00022741"/>
    </source>
</evidence>
<keyword evidence="4" id="KW-0547">Nucleotide-binding</keyword>
<dbReference type="PROSITE" id="PS00108">
    <property type="entry name" value="PROTEIN_KINASE_ST"/>
    <property type="match status" value="1"/>
</dbReference>